<protein>
    <submittedName>
        <fullName evidence="1">Uncharacterized protein</fullName>
    </submittedName>
</protein>
<gene>
    <name evidence="1" type="ORF">BKA00_001863</name>
</gene>
<dbReference type="EMBL" id="JACHMQ010000001">
    <property type="protein sequence ID" value="MBB6394949.1"/>
    <property type="molecule type" value="Genomic_DNA"/>
</dbReference>
<evidence type="ECO:0000313" key="1">
    <source>
        <dbReference type="EMBL" id="MBB6394949.1"/>
    </source>
</evidence>
<organism evidence="1 2">
    <name type="scientific">Actinomadura coerulea</name>
    <dbReference type="NCBI Taxonomy" id="46159"/>
    <lineage>
        <taxon>Bacteria</taxon>
        <taxon>Bacillati</taxon>
        <taxon>Actinomycetota</taxon>
        <taxon>Actinomycetes</taxon>
        <taxon>Streptosporangiales</taxon>
        <taxon>Thermomonosporaceae</taxon>
        <taxon>Actinomadura</taxon>
    </lineage>
</organism>
<evidence type="ECO:0000313" key="2">
    <source>
        <dbReference type="Proteomes" id="UP000546324"/>
    </source>
</evidence>
<dbReference type="Proteomes" id="UP000546324">
    <property type="component" value="Unassembled WGS sequence"/>
</dbReference>
<comment type="caution">
    <text evidence="1">The sequence shown here is derived from an EMBL/GenBank/DDBJ whole genome shotgun (WGS) entry which is preliminary data.</text>
</comment>
<reference evidence="1 2" key="1">
    <citation type="submission" date="2020-08" db="EMBL/GenBank/DDBJ databases">
        <title>Sequencing the genomes of 1000 actinobacteria strains.</title>
        <authorList>
            <person name="Klenk H.-P."/>
        </authorList>
    </citation>
    <scope>NUCLEOTIDE SEQUENCE [LARGE SCALE GENOMIC DNA]</scope>
    <source>
        <strain evidence="1 2">DSM 43675</strain>
    </source>
</reference>
<dbReference type="AlphaFoldDB" id="A0A7X0FWN7"/>
<keyword evidence="2" id="KW-1185">Reference proteome</keyword>
<sequence length="32" mass="3466">MTAPACGQRSAGWGRGRRNALDIMDVVRHLVA</sequence>
<accession>A0A7X0FWN7</accession>
<proteinExistence type="predicted"/>
<name>A0A7X0FWN7_9ACTN</name>